<feature type="region of interest" description="Disordered" evidence="9">
    <location>
        <begin position="1"/>
        <end position="22"/>
    </location>
</feature>
<dbReference type="PANTHER" id="PTHR12961:SF0">
    <property type="entry name" value="CONSERVED OLIGOMERIC GOLGI COMPLEX SUBUNIT 2"/>
    <property type="match status" value="1"/>
</dbReference>
<dbReference type="Proteomes" id="UP000759131">
    <property type="component" value="Unassembled WGS sequence"/>
</dbReference>
<dbReference type="GO" id="GO:0007030">
    <property type="term" value="P:Golgi organization"/>
    <property type="evidence" value="ECO:0007669"/>
    <property type="project" value="InterPro"/>
</dbReference>
<keyword evidence="4" id="KW-0813">Transport</keyword>
<evidence type="ECO:0000259" key="10">
    <source>
        <dbReference type="Pfam" id="PF06148"/>
    </source>
</evidence>
<dbReference type="GO" id="GO:0006891">
    <property type="term" value="P:intra-Golgi vesicle-mediated transport"/>
    <property type="evidence" value="ECO:0007669"/>
    <property type="project" value="TreeGrafter"/>
</dbReference>
<dbReference type="Pfam" id="PF06148">
    <property type="entry name" value="COG2_N"/>
    <property type="match status" value="1"/>
</dbReference>
<proteinExistence type="inferred from homology"/>
<feature type="domain" description="Conserved oligomeric Golgi complex subunit 2 N-terminal" evidence="10">
    <location>
        <begin position="43"/>
        <end position="115"/>
    </location>
</feature>
<dbReference type="EMBL" id="OC858718">
    <property type="protein sequence ID" value="CAD7626766.1"/>
    <property type="molecule type" value="Genomic_DNA"/>
</dbReference>
<sequence length="810" mass="94256">MACRGLCSERSEPSMTDMSADKVAEESDQLSVDVLPEADKSFSFSREDFADESFSIDLFVKTNRSKVSLEALKDHLSAYLRVLKTSMVELINEDYNDFVNLSTNLMGFDKAINNLSQPLIQLRDESFSIEHQFSERIQHLEIKMKRLDTIRTNKSQLNKLISIMDGIERAEQWFDCYINSDNRKKSLSSIEKIVLIIIKIDMQLKTIDLDIPLVNQQLIPRIESISSELRQRLELGFFTAITDNDSQEFNSTLRIYSLNGKQNEIENMFRQKVVKPYMDEVICEAFLHKYGINQLFDEILEFIDIKCALIVNTSETNYSFMINSVWSEVSNCLVVRTPSLFSVGNPDVFHSQYCLTIEFIDRFITKSQIKRDELEDNESYKELMSKFNVEVYFHIRFQQMATKFESALEEHPFGSNNNKNTDNKFKYLVTNILYECLSMCWSQQTVYISALFPSFWRITVQLFSRYSFWLQNLKESDIKTNTYENTQNNRLSNTTALLGFLINDCKCFINESKEFFAANIICLKPFHVNRDELQQMFEESIELLESNGLSNVVVLMESCLIRQCDSILRQVNDVPRLYRKTNKEVPTKASNYINHCIDLIFSITSRQTQVWKTEWTRYVLNEITSHYKQYTSEVLTSVQKIEDSLKRLKKAKIGNQNNVSKNNLHNMSDDDKIRLQIYYDVQEFGQQMEDKLKIESKTIDSFLELSAMTNTSKKMVIVYDYYLRPNSFITGYKNVHMRVDPLFVDTIGVRCVGIGWTPTGELIQLFLAVHLFGVSRSYAQKIGQIFAQIIANFETLSAEPEDRPLDVRNG</sequence>
<evidence type="ECO:0000256" key="7">
    <source>
        <dbReference type="ARBA" id="ARBA00023136"/>
    </source>
</evidence>
<evidence type="ECO:0000256" key="6">
    <source>
        <dbReference type="ARBA" id="ARBA00023034"/>
    </source>
</evidence>
<evidence type="ECO:0000256" key="3">
    <source>
        <dbReference type="ARBA" id="ARBA00020977"/>
    </source>
</evidence>
<reference evidence="12" key="1">
    <citation type="submission" date="2020-11" db="EMBL/GenBank/DDBJ databases">
        <authorList>
            <person name="Tran Van P."/>
        </authorList>
    </citation>
    <scope>NUCLEOTIDE SEQUENCE</scope>
</reference>
<name>A0A7R9PZP7_9ACAR</name>
<dbReference type="EMBL" id="CAJPIZ010004143">
    <property type="protein sequence ID" value="CAG2107196.1"/>
    <property type="molecule type" value="Genomic_DNA"/>
</dbReference>
<dbReference type="InterPro" id="IPR024603">
    <property type="entry name" value="COG_complex_COG2_C"/>
</dbReference>
<dbReference type="Pfam" id="PF12022">
    <property type="entry name" value="COG2_C"/>
    <property type="match status" value="1"/>
</dbReference>
<dbReference type="InterPro" id="IPR009316">
    <property type="entry name" value="COG2"/>
</dbReference>
<dbReference type="OrthoDB" id="332281at2759"/>
<organism evidence="12">
    <name type="scientific">Medioppia subpectinata</name>
    <dbReference type="NCBI Taxonomy" id="1979941"/>
    <lineage>
        <taxon>Eukaryota</taxon>
        <taxon>Metazoa</taxon>
        <taxon>Ecdysozoa</taxon>
        <taxon>Arthropoda</taxon>
        <taxon>Chelicerata</taxon>
        <taxon>Arachnida</taxon>
        <taxon>Acari</taxon>
        <taxon>Acariformes</taxon>
        <taxon>Sarcoptiformes</taxon>
        <taxon>Oribatida</taxon>
        <taxon>Brachypylina</taxon>
        <taxon>Oppioidea</taxon>
        <taxon>Oppiidae</taxon>
        <taxon>Medioppia</taxon>
    </lineage>
</organism>
<keyword evidence="5" id="KW-0653">Protein transport</keyword>
<dbReference type="GO" id="GO:0000139">
    <property type="term" value="C:Golgi membrane"/>
    <property type="evidence" value="ECO:0007669"/>
    <property type="project" value="UniProtKB-SubCell"/>
</dbReference>
<evidence type="ECO:0000256" key="2">
    <source>
        <dbReference type="ARBA" id="ARBA00007603"/>
    </source>
</evidence>
<gene>
    <name evidence="12" type="ORF">OSB1V03_LOCUS7198</name>
</gene>
<evidence type="ECO:0000313" key="13">
    <source>
        <dbReference type="Proteomes" id="UP000759131"/>
    </source>
</evidence>
<evidence type="ECO:0000256" key="1">
    <source>
        <dbReference type="ARBA" id="ARBA00004395"/>
    </source>
</evidence>
<keyword evidence="7" id="KW-0472">Membrane</keyword>
<comment type="subcellular location">
    <subcellularLocation>
        <location evidence="1">Golgi apparatus membrane</location>
        <topology evidence="1">Peripheral membrane protein</topology>
    </subcellularLocation>
</comment>
<dbReference type="AlphaFoldDB" id="A0A7R9PZP7"/>
<protein>
    <recommendedName>
        <fullName evidence="3">Conserved oligomeric Golgi complex subunit 2</fullName>
    </recommendedName>
    <alternativeName>
        <fullName evidence="8">Component of oligomeric Golgi complex 2</fullName>
    </alternativeName>
</protein>
<accession>A0A7R9PZP7</accession>
<dbReference type="GO" id="GO:0015031">
    <property type="term" value="P:protein transport"/>
    <property type="evidence" value="ECO:0007669"/>
    <property type="project" value="UniProtKB-KW"/>
</dbReference>
<dbReference type="InterPro" id="IPR024602">
    <property type="entry name" value="COG_su2_N"/>
</dbReference>
<feature type="domain" description="COG complex component COG2 C-terminal" evidence="11">
    <location>
        <begin position="386"/>
        <end position="681"/>
    </location>
</feature>
<evidence type="ECO:0000256" key="8">
    <source>
        <dbReference type="ARBA" id="ARBA00031344"/>
    </source>
</evidence>
<evidence type="ECO:0000313" key="12">
    <source>
        <dbReference type="EMBL" id="CAD7626766.1"/>
    </source>
</evidence>
<comment type="similarity">
    <text evidence="2">Belongs to the COG2 family.</text>
</comment>
<dbReference type="PANTHER" id="PTHR12961">
    <property type="entry name" value="CONSERVED OLIGOMERIC GOLGI COMPLEX COMPONENT 2"/>
    <property type="match status" value="1"/>
</dbReference>
<evidence type="ECO:0000256" key="9">
    <source>
        <dbReference type="SAM" id="MobiDB-lite"/>
    </source>
</evidence>
<evidence type="ECO:0000256" key="5">
    <source>
        <dbReference type="ARBA" id="ARBA00022927"/>
    </source>
</evidence>
<dbReference type="GO" id="GO:0017119">
    <property type="term" value="C:Golgi transport complex"/>
    <property type="evidence" value="ECO:0007669"/>
    <property type="project" value="TreeGrafter"/>
</dbReference>
<keyword evidence="6" id="KW-0333">Golgi apparatus</keyword>
<evidence type="ECO:0000259" key="11">
    <source>
        <dbReference type="Pfam" id="PF12022"/>
    </source>
</evidence>
<keyword evidence="13" id="KW-1185">Reference proteome</keyword>
<evidence type="ECO:0000256" key="4">
    <source>
        <dbReference type="ARBA" id="ARBA00022448"/>
    </source>
</evidence>